<evidence type="ECO:0000313" key="2">
    <source>
        <dbReference type="EMBL" id="SCJ89419.1"/>
    </source>
</evidence>
<feature type="transmembrane region" description="Helical" evidence="1">
    <location>
        <begin position="20"/>
        <end position="38"/>
    </location>
</feature>
<keyword evidence="1" id="KW-1133">Transmembrane helix</keyword>
<evidence type="ECO:0000256" key="1">
    <source>
        <dbReference type="SAM" id="Phobius"/>
    </source>
</evidence>
<dbReference type="InterPro" id="IPR043765">
    <property type="entry name" value="DUF5711"/>
</dbReference>
<reference evidence="2" key="1">
    <citation type="submission" date="2015-09" db="EMBL/GenBank/DDBJ databases">
        <authorList>
            <consortium name="Pathogen Informatics"/>
        </authorList>
    </citation>
    <scope>NUCLEOTIDE SEQUENCE</scope>
    <source>
        <strain evidence="2">2789STDY5834896</strain>
    </source>
</reference>
<protein>
    <submittedName>
        <fullName evidence="2">Uncharacterized protein</fullName>
    </submittedName>
</protein>
<keyword evidence="1" id="KW-0472">Membrane</keyword>
<dbReference type="SUPFAM" id="SSF69322">
    <property type="entry name" value="Tricorn protease domain 2"/>
    <property type="match status" value="1"/>
</dbReference>
<gene>
    <name evidence="2" type="ORF">SAMEA3545359_02625</name>
</gene>
<organism evidence="2">
    <name type="scientific">uncultured Anaerotruncus sp</name>
    <dbReference type="NCBI Taxonomy" id="905011"/>
    <lineage>
        <taxon>Bacteria</taxon>
        <taxon>Bacillati</taxon>
        <taxon>Bacillota</taxon>
        <taxon>Clostridia</taxon>
        <taxon>Eubacteriales</taxon>
        <taxon>Oscillospiraceae</taxon>
        <taxon>Anaerotruncus</taxon>
        <taxon>environmental samples</taxon>
    </lineage>
</organism>
<name>A0A1C6K4Z3_9FIRM</name>
<dbReference type="AlphaFoldDB" id="A0A1C6K4Z3"/>
<proteinExistence type="predicted"/>
<dbReference type="EMBL" id="FMHG01000003">
    <property type="protein sequence ID" value="SCJ89419.1"/>
    <property type="molecule type" value="Genomic_DNA"/>
</dbReference>
<accession>A0A1C6K4Z3</accession>
<dbReference type="Pfam" id="PF18975">
    <property type="entry name" value="DUF5711"/>
    <property type="match status" value="1"/>
</dbReference>
<sequence>MATLSDIEVARRRKHRKKQLRKMGALALLLILVAVLYFNRQHLTVENISTTWQNFTASWQSGPGFPLELDGGVPRDIAAGSGSLNLITDTDIITYNRSGKQVKNTPHNLDDCAIQTSGSNSLLFGRGGKTFALYSKTAQIYQKTLEQTIIDGDVDSNGNVALATSSGRYLGEVVVYDRSKQQIYKWSSSDSYILSVDFGASGYLAVNTVNAQNGQMNTTVYVLNIKKDKEISKTTFENTMALRVQFYGSKVVVVGDRQITTLRRDGKKLGSYEYEGSVLSLPDLSQSDFCVAFGDNSQTHINQVLLFDDTCKVTGKIDYQEDILGVYAHSGRVAILSKQALRVFDKEGKMVKEEQIKKLCLDMSAEGNTVFVQTSDGLEKFSL</sequence>
<keyword evidence="1" id="KW-0812">Transmembrane</keyword>